<dbReference type="PANTHER" id="PTHR11242:SF0">
    <property type="entry name" value="TPR_REGION DOMAIN-CONTAINING PROTEIN"/>
    <property type="match status" value="1"/>
</dbReference>
<sequence length="367" mass="40976">MGTCDARESENGTQKLSGSPSCPKEFTEDIQADNPGGTGGEGGEGPGDAWASRRSHRPSRQSSTWESPVMISFHIKTETCTEKPQVIDDSRQWREPVELLLGKKFKLEALEACIRTMGPGEVSSFTIDKVLLAPYPLVSKTLRDAYSKNKTVKEKKPHHCCGMGFKEGLGYPDLDELVKTSQDLKFTIEVLKVSGAGSYEKEFWAMSEEERITSIPALKEEGNAMYKAGDHEEANKKYSEALGRLEQLMLREKPNDEEWVKLNDMKMPLLLNFSQCQILHGEYYSAIEHCSTVLEKQPDNVKALYRRGRAYVEVFSPAEARKDLEKASQLDASIAPSCGKLLSQLAKMEADKNLLDKSAYSKLFNSS</sequence>
<dbReference type="SUPFAM" id="SSF54534">
    <property type="entry name" value="FKBP-like"/>
    <property type="match status" value="1"/>
</dbReference>
<dbReference type="InterPro" id="IPR046357">
    <property type="entry name" value="PPIase_dom_sf"/>
</dbReference>
<keyword evidence="8" id="KW-1185">Reference proteome</keyword>
<dbReference type="InterPro" id="IPR019734">
    <property type="entry name" value="TPR_rpt"/>
</dbReference>
<organism evidence="7 8">
    <name type="scientific">Chionoecetes opilio</name>
    <name type="common">Atlantic snow crab</name>
    <name type="synonym">Cancer opilio</name>
    <dbReference type="NCBI Taxonomy" id="41210"/>
    <lineage>
        <taxon>Eukaryota</taxon>
        <taxon>Metazoa</taxon>
        <taxon>Ecdysozoa</taxon>
        <taxon>Arthropoda</taxon>
        <taxon>Crustacea</taxon>
        <taxon>Multicrustacea</taxon>
        <taxon>Malacostraca</taxon>
        <taxon>Eumalacostraca</taxon>
        <taxon>Eucarida</taxon>
        <taxon>Decapoda</taxon>
        <taxon>Pleocyemata</taxon>
        <taxon>Brachyura</taxon>
        <taxon>Eubrachyura</taxon>
        <taxon>Majoidea</taxon>
        <taxon>Majidae</taxon>
        <taxon>Chionoecetes</taxon>
    </lineage>
</organism>
<dbReference type="Gene3D" id="1.25.40.10">
    <property type="entry name" value="Tetratricopeptide repeat domain"/>
    <property type="match status" value="1"/>
</dbReference>
<dbReference type="Proteomes" id="UP000770661">
    <property type="component" value="Unassembled WGS sequence"/>
</dbReference>
<dbReference type="SMART" id="SM00028">
    <property type="entry name" value="TPR"/>
    <property type="match status" value="3"/>
</dbReference>
<comment type="subcellular location">
    <subcellularLocation>
        <location evidence="1">Cytoplasm</location>
    </subcellularLocation>
</comment>
<comment type="caution">
    <text evidence="7">The sequence shown here is derived from an EMBL/GenBank/DDBJ whole genome shotgun (WGS) entry which is preliminary data.</text>
</comment>
<feature type="compositionally biased region" description="Basic and acidic residues" evidence="5">
    <location>
        <begin position="1"/>
        <end position="10"/>
    </location>
</feature>
<evidence type="ECO:0000313" key="7">
    <source>
        <dbReference type="EMBL" id="KAG0717869.1"/>
    </source>
</evidence>
<dbReference type="EMBL" id="JACEEZ010016985">
    <property type="protein sequence ID" value="KAG0717869.1"/>
    <property type="molecule type" value="Genomic_DNA"/>
</dbReference>
<name>A0A8J4Y5B9_CHIOP</name>
<dbReference type="GO" id="GO:0005737">
    <property type="term" value="C:cytoplasm"/>
    <property type="evidence" value="ECO:0007669"/>
    <property type="project" value="UniProtKB-SubCell"/>
</dbReference>
<dbReference type="PANTHER" id="PTHR11242">
    <property type="entry name" value="ARYL HYDROCARBON RECEPTOR INTERACTING PROTEIN RELATED"/>
    <property type="match status" value="1"/>
</dbReference>
<evidence type="ECO:0000256" key="5">
    <source>
        <dbReference type="SAM" id="MobiDB-lite"/>
    </source>
</evidence>
<dbReference type="Gene3D" id="3.10.50.40">
    <property type="match status" value="1"/>
</dbReference>
<dbReference type="FunFam" id="1.25.40.10:FF:000052">
    <property type="entry name" value="Aryl-hydrocarbon-interacting protein-like 1"/>
    <property type="match status" value="1"/>
</dbReference>
<dbReference type="InterPro" id="IPR011990">
    <property type="entry name" value="TPR-like_helical_dom_sf"/>
</dbReference>
<evidence type="ECO:0000256" key="1">
    <source>
        <dbReference type="ARBA" id="ARBA00004496"/>
    </source>
</evidence>
<proteinExistence type="predicted"/>
<dbReference type="GO" id="GO:0003755">
    <property type="term" value="F:peptidyl-prolyl cis-trans isomerase activity"/>
    <property type="evidence" value="ECO:0007669"/>
    <property type="project" value="InterPro"/>
</dbReference>
<dbReference type="InterPro" id="IPR056277">
    <property type="entry name" value="PPIase_AIP"/>
</dbReference>
<dbReference type="AlphaFoldDB" id="A0A8J4Y5B9"/>
<dbReference type="SUPFAM" id="SSF48452">
    <property type="entry name" value="TPR-like"/>
    <property type="match status" value="1"/>
</dbReference>
<dbReference type="Pfam" id="PF23322">
    <property type="entry name" value="PPIase_AIP"/>
    <property type="match status" value="1"/>
</dbReference>
<protein>
    <submittedName>
        <fullName evidence="7">AH receptor-interacting protein</fullName>
    </submittedName>
</protein>
<dbReference type="InterPro" id="IPR039663">
    <property type="entry name" value="AIP/AIPL1/TTC9"/>
</dbReference>
<feature type="compositionally biased region" description="Polar residues" evidence="5">
    <location>
        <begin position="11"/>
        <end position="20"/>
    </location>
</feature>
<evidence type="ECO:0000256" key="2">
    <source>
        <dbReference type="ARBA" id="ARBA00022490"/>
    </source>
</evidence>
<gene>
    <name evidence="7" type="primary">AIP</name>
    <name evidence="7" type="ORF">GWK47_053600</name>
</gene>
<reference evidence="7" key="1">
    <citation type="submission" date="2020-07" db="EMBL/GenBank/DDBJ databases">
        <title>The High-quality genome of the commercially important snow crab, Chionoecetes opilio.</title>
        <authorList>
            <person name="Jeong J.-H."/>
            <person name="Ryu S."/>
        </authorList>
    </citation>
    <scope>NUCLEOTIDE SEQUENCE</scope>
    <source>
        <strain evidence="7">MADBK_172401_WGS</strain>
        <tissue evidence="7">Digestive gland</tissue>
    </source>
</reference>
<feature type="region of interest" description="Disordered" evidence="5">
    <location>
        <begin position="1"/>
        <end position="68"/>
    </location>
</feature>
<evidence type="ECO:0000256" key="3">
    <source>
        <dbReference type="ARBA" id="ARBA00022737"/>
    </source>
</evidence>
<accession>A0A8J4Y5B9</accession>
<evidence type="ECO:0000256" key="4">
    <source>
        <dbReference type="ARBA" id="ARBA00022803"/>
    </source>
</evidence>
<feature type="compositionally biased region" description="Gly residues" evidence="5">
    <location>
        <begin position="36"/>
        <end position="46"/>
    </location>
</feature>
<keyword evidence="3" id="KW-0677">Repeat</keyword>
<evidence type="ECO:0000259" key="6">
    <source>
        <dbReference type="Pfam" id="PF23322"/>
    </source>
</evidence>
<keyword evidence="2" id="KW-0963">Cytoplasm</keyword>
<evidence type="ECO:0000313" key="8">
    <source>
        <dbReference type="Proteomes" id="UP000770661"/>
    </source>
</evidence>
<dbReference type="OrthoDB" id="5829758at2759"/>
<feature type="domain" description="AIP/AIPL N-terminal FKBP-type PPIase" evidence="6">
    <location>
        <begin position="72"/>
        <end position="192"/>
    </location>
</feature>
<keyword evidence="4" id="KW-0802">TPR repeat</keyword>
<keyword evidence="7" id="KW-0675">Receptor</keyword>